<evidence type="ECO:0000256" key="3">
    <source>
        <dbReference type="ARBA" id="ARBA00023163"/>
    </source>
</evidence>
<accession>A0A6N1CNK3</accession>
<dbReference type="InterPro" id="IPR029016">
    <property type="entry name" value="GAF-like_dom_sf"/>
</dbReference>
<dbReference type="PANTHER" id="PTHR30136:SF8">
    <property type="entry name" value="TRANSCRIPTIONAL REGULATORY PROTEIN"/>
    <property type="match status" value="1"/>
</dbReference>
<proteinExistence type="predicted"/>
<protein>
    <submittedName>
        <fullName evidence="6">IclR family transcriptional regulator</fullName>
    </submittedName>
</protein>
<dbReference type="RefSeq" id="WP_176687816.1">
    <property type="nucleotide sequence ID" value="NZ_CP048810.1"/>
</dbReference>
<reference evidence="6 7" key="1">
    <citation type="submission" date="2020-02" db="EMBL/GenBank/DDBJ databases">
        <authorList>
            <person name="Liang J."/>
        </authorList>
    </citation>
    <scope>NUCLEOTIDE SEQUENCE [LARGE SCALE GENOMIC DNA]</scope>
    <source>
        <strain evidence="6 7">L22-9</strain>
    </source>
</reference>
<gene>
    <name evidence="6" type="ORF">GN234_02890</name>
</gene>
<dbReference type="PROSITE" id="PS51077">
    <property type="entry name" value="HTH_ICLR"/>
    <property type="match status" value="1"/>
</dbReference>
<evidence type="ECO:0000259" key="5">
    <source>
        <dbReference type="PROSITE" id="PS51078"/>
    </source>
</evidence>
<evidence type="ECO:0000313" key="6">
    <source>
        <dbReference type="EMBL" id="QKS80951.1"/>
    </source>
</evidence>
<keyword evidence="2" id="KW-0238">DNA-binding</keyword>
<sequence>MGNAPVAAANKQTVRSAEVGSEILRALAKLSPSTTLSALAKYIDMPAAKTHRYLQALIISGFAEQDEHTSHYRLGREALYVGLAALNSVDVYRSGGEVLVGLRDAIGETCFLAVWGSEGATVIKVEAAPRSVTVVTQIGSVLPVFRSSTGLVFGAYLRQLDFQFWLDKDAGQGTPGGALSRKDIEAQFAGIRDQRMCSIRGKFMPGINALSAPVFNAFGEIIGVLTAVGSVSSFGAELDSLQAQLLDQAARKLSDDLGFREKVTPS</sequence>
<dbReference type="SUPFAM" id="SSF55781">
    <property type="entry name" value="GAF domain-like"/>
    <property type="match status" value="1"/>
</dbReference>
<dbReference type="PROSITE" id="PS51078">
    <property type="entry name" value="ICLR_ED"/>
    <property type="match status" value="1"/>
</dbReference>
<dbReference type="EMBL" id="CP048810">
    <property type="protein sequence ID" value="QKS80951.1"/>
    <property type="molecule type" value="Genomic_DNA"/>
</dbReference>
<organism evidence="6 7">
    <name type="scientific">Pseudomonas bijieensis</name>
    <dbReference type="NCBI Taxonomy" id="2681983"/>
    <lineage>
        <taxon>Bacteria</taxon>
        <taxon>Pseudomonadati</taxon>
        <taxon>Pseudomonadota</taxon>
        <taxon>Gammaproteobacteria</taxon>
        <taxon>Pseudomonadales</taxon>
        <taxon>Pseudomonadaceae</taxon>
        <taxon>Pseudomonas</taxon>
    </lineage>
</organism>
<dbReference type="InterPro" id="IPR014757">
    <property type="entry name" value="Tscrpt_reg_IclR_C"/>
</dbReference>
<dbReference type="InterPro" id="IPR005471">
    <property type="entry name" value="Tscrpt_reg_IclR_N"/>
</dbReference>
<dbReference type="InterPro" id="IPR036390">
    <property type="entry name" value="WH_DNA-bd_sf"/>
</dbReference>
<dbReference type="Pfam" id="PF09339">
    <property type="entry name" value="HTH_IclR"/>
    <property type="match status" value="1"/>
</dbReference>
<feature type="domain" description="IclR-ED" evidence="5">
    <location>
        <begin position="77"/>
        <end position="259"/>
    </location>
</feature>
<keyword evidence="7" id="KW-1185">Reference proteome</keyword>
<dbReference type="SMART" id="SM00346">
    <property type="entry name" value="HTH_ICLR"/>
    <property type="match status" value="1"/>
</dbReference>
<dbReference type="KEGG" id="pbz:GN234_02890"/>
<keyword evidence="3" id="KW-0804">Transcription</keyword>
<dbReference type="Proteomes" id="UP000509545">
    <property type="component" value="Chromosome"/>
</dbReference>
<dbReference type="Pfam" id="PF01614">
    <property type="entry name" value="IclR_C"/>
    <property type="match status" value="1"/>
</dbReference>
<dbReference type="GO" id="GO:0003677">
    <property type="term" value="F:DNA binding"/>
    <property type="evidence" value="ECO:0007669"/>
    <property type="project" value="UniProtKB-KW"/>
</dbReference>
<dbReference type="GO" id="GO:0003700">
    <property type="term" value="F:DNA-binding transcription factor activity"/>
    <property type="evidence" value="ECO:0007669"/>
    <property type="project" value="TreeGrafter"/>
</dbReference>
<dbReference type="AlphaFoldDB" id="A0A6N1CNK3"/>
<dbReference type="InterPro" id="IPR050707">
    <property type="entry name" value="HTH_MetabolicPath_Reg"/>
</dbReference>
<keyword evidence="1" id="KW-0805">Transcription regulation</keyword>
<dbReference type="SUPFAM" id="SSF46785">
    <property type="entry name" value="Winged helix' DNA-binding domain"/>
    <property type="match status" value="1"/>
</dbReference>
<evidence type="ECO:0000259" key="4">
    <source>
        <dbReference type="PROSITE" id="PS51077"/>
    </source>
</evidence>
<evidence type="ECO:0000256" key="2">
    <source>
        <dbReference type="ARBA" id="ARBA00023125"/>
    </source>
</evidence>
<feature type="domain" description="HTH iclR-type" evidence="4">
    <location>
        <begin position="14"/>
        <end position="76"/>
    </location>
</feature>
<evidence type="ECO:0000256" key="1">
    <source>
        <dbReference type="ARBA" id="ARBA00023015"/>
    </source>
</evidence>
<dbReference type="Gene3D" id="3.30.450.40">
    <property type="match status" value="1"/>
</dbReference>
<dbReference type="GO" id="GO:0045892">
    <property type="term" value="P:negative regulation of DNA-templated transcription"/>
    <property type="evidence" value="ECO:0007669"/>
    <property type="project" value="TreeGrafter"/>
</dbReference>
<dbReference type="PANTHER" id="PTHR30136">
    <property type="entry name" value="HELIX-TURN-HELIX TRANSCRIPTIONAL REGULATOR, ICLR FAMILY"/>
    <property type="match status" value="1"/>
</dbReference>
<evidence type="ECO:0000313" key="7">
    <source>
        <dbReference type="Proteomes" id="UP000509545"/>
    </source>
</evidence>
<dbReference type="InterPro" id="IPR036388">
    <property type="entry name" value="WH-like_DNA-bd_sf"/>
</dbReference>
<dbReference type="Gene3D" id="1.10.10.10">
    <property type="entry name" value="Winged helix-like DNA-binding domain superfamily/Winged helix DNA-binding domain"/>
    <property type="match status" value="1"/>
</dbReference>
<name>A0A6N1CNK3_9PSED</name>